<dbReference type="InterPro" id="IPR016095">
    <property type="entry name" value="Ribosomal_uL1_3-a/b-sand"/>
</dbReference>
<dbReference type="PANTHER" id="PTHR36427">
    <property type="entry name" value="54S RIBOSOMAL PROTEIN L1, MITOCHONDRIAL"/>
    <property type="match status" value="1"/>
</dbReference>
<dbReference type="InterPro" id="IPR002143">
    <property type="entry name" value="Ribosomal_uL1"/>
</dbReference>
<evidence type="ECO:0000313" key="5">
    <source>
        <dbReference type="Proteomes" id="UP000473826"/>
    </source>
</evidence>
<dbReference type="InterPro" id="IPR023674">
    <property type="entry name" value="Ribosomal_uL1-like"/>
</dbReference>
<evidence type="ECO:0000313" key="4">
    <source>
        <dbReference type="EMBL" id="TXT13038.1"/>
    </source>
</evidence>
<sequence>MGAARSAGPSTVAAASRLLSTTSPVAAKKKKAKVPVKVENPDALPVDEAVRVLRALEVANPASAFQLEVRATPDKSGSILRGRVALPMDPRKAPDTIVVFVEPDTPAAKTALEAGAHYVGNDDLYRKILSGEVVPTKVISTAGALPGATRALARFLGPKGLMPAAKRGTVADGDELGEMVRNLAGTVEWKSDKWGYIRARK</sequence>
<gene>
    <name evidence="4" type="ORF">VHUM_01439</name>
</gene>
<keyword evidence="5" id="KW-1185">Reference proteome</keyword>
<dbReference type="GO" id="GO:0003723">
    <property type="term" value="F:RNA binding"/>
    <property type="evidence" value="ECO:0007669"/>
    <property type="project" value="InterPro"/>
</dbReference>
<name>A0A7D8V3R5_VANHU</name>
<keyword evidence="3" id="KW-0687">Ribonucleoprotein</keyword>
<dbReference type="OrthoDB" id="1747252at2759"/>
<reference evidence="4 5" key="1">
    <citation type="journal article" date="2019" name="PLoS Genet.">
        <title>Convergent evolution of linked mating-type loci in basidiomycete fungi.</title>
        <authorList>
            <person name="Sun S."/>
            <person name="Coelho M.A."/>
            <person name="Heitman J."/>
            <person name="Nowrousian M."/>
        </authorList>
    </citation>
    <scope>NUCLEOTIDE SEQUENCE [LARGE SCALE GENOMIC DNA]</scope>
    <source>
        <strain evidence="4 5">CBS 4282</strain>
    </source>
</reference>
<dbReference type="EMBL" id="QKWK01000003">
    <property type="protein sequence ID" value="TXT13038.1"/>
    <property type="molecule type" value="Genomic_DNA"/>
</dbReference>
<organism evidence="4 5">
    <name type="scientific">Vanrija humicola</name>
    <name type="common">Yeast</name>
    <name type="synonym">Cryptococcus humicola</name>
    <dbReference type="NCBI Taxonomy" id="5417"/>
    <lineage>
        <taxon>Eukaryota</taxon>
        <taxon>Fungi</taxon>
        <taxon>Dikarya</taxon>
        <taxon>Basidiomycota</taxon>
        <taxon>Agaricomycotina</taxon>
        <taxon>Tremellomycetes</taxon>
        <taxon>Trichosporonales</taxon>
        <taxon>Trichosporonaceae</taxon>
        <taxon>Vanrija</taxon>
    </lineage>
</organism>
<evidence type="ECO:0000256" key="1">
    <source>
        <dbReference type="ARBA" id="ARBA00010531"/>
    </source>
</evidence>
<proteinExistence type="inferred from homology"/>
<dbReference type="Proteomes" id="UP000473826">
    <property type="component" value="Unassembled WGS sequence"/>
</dbReference>
<dbReference type="GO" id="GO:0005762">
    <property type="term" value="C:mitochondrial large ribosomal subunit"/>
    <property type="evidence" value="ECO:0007669"/>
    <property type="project" value="TreeGrafter"/>
</dbReference>
<dbReference type="GO" id="GO:0003735">
    <property type="term" value="F:structural constituent of ribosome"/>
    <property type="evidence" value="ECO:0007669"/>
    <property type="project" value="InterPro"/>
</dbReference>
<dbReference type="CDD" id="cd00403">
    <property type="entry name" value="Ribosomal_L1"/>
    <property type="match status" value="1"/>
</dbReference>
<dbReference type="GO" id="GO:0006412">
    <property type="term" value="P:translation"/>
    <property type="evidence" value="ECO:0007669"/>
    <property type="project" value="InterPro"/>
</dbReference>
<dbReference type="Pfam" id="PF00687">
    <property type="entry name" value="Ribosomal_L1"/>
    <property type="match status" value="1"/>
</dbReference>
<evidence type="ECO:0008006" key="6">
    <source>
        <dbReference type="Google" id="ProtNLM"/>
    </source>
</evidence>
<protein>
    <recommendedName>
        <fullName evidence="6">Ribosomal protein</fullName>
    </recommendedName>
</protein>
<keyword evidence="2" id="KW-0689">Ribosomal protein</keyword>
<dbReference type="InterPro" id="IPR028364">
    <property type="entry name" value="Ribosomal_uL1/biogenesis"/>
</dbReference>
<accession>A0A7D8V3R5</accession>
<dbReference type="SUPFAM" id="SSF56808">
    <property type="entry name" value="Ribosomal protein L1"/>
    <property type="match status" value="1"/>
</dbReference>
<dbReference type="AlphaFoldDB" id="A0A7D8V3R5"/>
<comment type="similarity">
    <text evidence="1">Belongs to the universal ribosomal protein uL1 family.</text>
</comment>
<dbReference type="PIRSF" id="PIRSF002155">
    <property type="entry name" value="Ribosomal_L1"/>
    <property type="match status" value="1"/>
</dbReference>
<evidence type="ECO:0000256" key="2">
    <source>
        <dbReference type="ARBA" id="ARBA00022980"/>
    </source>
</evidence>
<dbReference type="PANTHER" id="PTHR36427:SF3">
    <property type="entry name" value="LARGE RIBOSOMAL SUBUNIT PROTEIN UL1M"/>
    <property type="match status" value="1"/>
</dbReference>
<evidence type="ECO:0000256" key="3">
    <source>
        <dbReference type="ARBA" id="ARBA00023274"/>
    </source>
</evidence>
<comment type="caution">
    <text evidence="4">The sequence shown here is derived from an EMBL/GenBank/DDBJ whole genome shotgun (WGS) entry which is preliminary data.</text>
</comment>
<dbReference type="Gene3D" id="3.40.50.790">
    <property type="match status" value="1"/>
</dbReference>